<dbReference type="InterPro" id="IPR030855">
    <property type="entry name" value="Bifunct_BirA"/>
</dbReference>
<dbReference type="InterPro" id="IPR013196">
    <property type="entry name" value="HTH_11"/>
</dbReference>
<evidence type="ECO:0000256" key="1">
    <source>
        <dbReference type="ARBA" id="ARBA00022598"/>
    </source>
</evidence>
<comment type="similarity">
    <text evidence="6">Belongs to the biotin--protein ligase family.</text>
</comment>
<dbReference type="NCBIfam" id="TIGR00121">
    <property type="entry name" value="birA_ligase"/>
    <property type="match status" value="1"/>
</dbReference>
<dbReference type="InterPro" id="IPR004408">
    <property type="entry name" value="Biotin_CoA_COase_ligase"/>
</dbReference>
<keyword evidence="6" id="KW-0678">Repressor</keyword>
<comment type="function">
    <text evidence="6">Acts both as a biotin--[acetyl-CoA-carboxylase] ligase and a repressor.</text>
</comment>
<dbReference type="InterPro" id="IPR003142">
    <property type="entry name" value="BPL_C"/>
</dbReference>
<keyword evidence="3 6" id="KW-0067">ATP-binding</keyword>
<reference evidence="8 9" key="1">
    <citation type="submission" date="2021-10" db="EMBL/GenBank/DDBJ databases">
        <authorList>
            <person name="Koch H."/>
        </authorList>
    </citation>
    <scope>NUCLEOTIDE SEQUENCE [LARGE SCALE GENOMIC DNA]</scope>
    <source>
        <strain evidence="8">6680</strain>
    </source>
</reference>
<gene>
    <name evidence="6 8" type="primary">birA</name>
    <name evidence="8" type="ORF">NTG6680_0284</name>
</gene>
<dbReference type="InterPro" id="IPR036388">
    <property type="entry name" value="WH-like_DNA-bd_sf"/>
</dbReference>
<feature type="DNA-binding region" description="H-T-H motif" evidence="6">
    <location>
        <begin position="34"/>
        <end position="53"/>
    </location>
</feature>
<evidence type="ECO:0000313" key="9">
    <source>
        <dbReference type="Proteomes" id="UP000839052"/>
    </source>
</evidence>
<keyword evidence="6" id="KW-0805">Transcription regulation</keyword>
<dbReference type="Pfam" id="PF03099">
    <property type="entry name" value="BPL_LplA_LipB"/>
    <property type="match status" value="1"/>
</dbReference>
<accession>A0ABM8YVQ7</accession>
<keyword evidence="1 6" id="KW-0436">Ligase</keyword>
<proteinExistence type="inferred from homology"/>
<dbReference type="SUPFAM" id="SSF50037">
    <property type="entry name" value="C-terminal domain of transcriptional repressors"/>
    <property type="match status" value="1"/>
</dbReference>
<evidence type="ECO:0000256" key="4">
    <source>
        <dbReference type="ARBA" id="ARBA00023267"/>
    </source>
</evidence>
<dbReference type="Pfam" id="PF02237">
    <property type="entry name" value="BPL_C"/>
    <property type="match status" value="1"/>
</dbReference>
<dbReference type="PANTHER" id="PTHR12835">
    <property type="entry name" value="BIOTIN PROTEIN LIGASE"/>
    <property type="match status" value="1"/>
</dbReference>
<keyword evidence="6" id="KW-0238">DNA-binding</keyword>
<evidence type="ECO:0000256" key="2">
    <source>
        <dbReference type="ARBA" id="ARBA00022741"/>
    </source>
</evidence>
<dbReference type="EMBL" id="OU912926">
    <property type="protein sequence ID" value="CAG9931537.1"/>
    <property type="molecule type" value="Genomic_DNA"/>
</dbReference>
<dbReference type="HAMAP" id="MF_00978">
    <property type="entry name" value="Bifunct_BirA"/>
    <property type="match status" value="1"/>
</dbReference>
<protein>
    <recommendedName>
        <fullName evidence="6">Bifunctional ligase/repressor BirA</fullName>
    </recommendedName>
    <alternativeName>
        <fullName evidence="6">Biotin--[acetyl-CoA-carboxylase] ligase</fullName>
        <ecNumber evidence="6">6.3.4.15</ecNumber>
    </alternativeName>
    <alternativeName>
        <fullName evidence="6">Biotin--protein ligase</fullName>
    </alternativeName>
    <alternativeName>
        <fullName evidence="6">Biotin-[acetyl-CoA carboxylase] synthetase</fullName>
    </alternativeName>
</protein>
<evidence type="ECO:0000313" key="8">
    <source>
        <dbReference type="EMBL" id="CAG9931537.1"/>
    </source>
</evidence>
<dbReference type="GO" id="GO:0016874">
    <property type="term" value="F:ligase activity"/>
    <property type="evidence" value="ECO:0007669"/>
    <property type="project" value="UniProtKB-KW"/>
</dbReference>
<comment type="caution">
    <text evidence="6">Lacks conserved residue(s) required for the propagation of feature annotation.</text>
</comment>
<dbReference type="SUPFAM" id="SSF55681">
    <property type="entry name" value="Class II aaRS and biotin synthetases"/>
    <property type="match status" value="1"/>
</dbReference>
<feature type="binding site" evidence="6">
    <location>
        <begin position="105"/>
        <end position="107"/>
    </location>
    <ligand>
        <name>biotin</name>
        <dbReference type="ChEBI" id="CHEBI:57586"/>
    </ligand>
</feature>
<dbReference type="CDD" id="cd16442">
    <property type="entry name" value="BPL"/>
    <property type="match status" value="1"/>
</dbReference>
<dbReference type="Gene3D" id="3.30.930.10">
    <property type="entry name" value="Bira Bifunctional Protein, Domain 2"/>
    <property type="match status" value="1"/>
</dbReference>
<dbReference type="Gene3D" id="2.30.30.100">
    <property type="match status" value="1"/>
</dbReference>
<evidence type="ECO:0000256" key="3">
    <source>
        <dbReference type="ARBA" id="ARBA00022840"/>
    </source>
</evidence>
<keyword evidence="4 6" id="KW-0092">Biotin</keyword>
<dbReference type="InterPro" id="IPR008988">
    <property type="entry name" value="Transcriptional_repressor_C"/>
</dbReference>
<dbReference type="InterPro" id="IPR045864">
    <property type="entry name" value="aa-tRNA-synth_II/BPL/LPL"/>
</dbReference>
<comment type="catalytic activity">
    <reaction evidence="5 6">
        <text>biotin + L-lysyl-[protein] + ATP = N(6)-biotinyl-L-lysyl-[protein] + AMP + diphosphate + H(+)</text>
        <dbReference type="Rhea" id="RHEA:11756"/>
        <dbReference type="Rhea" id="RHEA-COMP:9752"/>
        <dbReference type="Rhea" id="RHEA-COMP:10505"/>
        <dbReference type="ChEBI" id="CHEBI:15378"/>
        <dbReference type="ChEBI" id="CHEBI:29969"/>
        <dbReference type="ChEBI" id="CHEBI:30616"/>
        <dbReference type="ChEBI" id="CHEBI:33019"/>
        <dbReference type="ChEBI" id="CHEBI:57586"/>
        <dbReference type="ChEBI" id="CHEBI:83144"/>
        <dbReference type="ChEBI" id="CHEBI:456215"/>
        <dbReference type="EC" id="6.3.4.15"/>
    </reaction>
</comment>
<organism evidence="8 9">
    <name type="scientific">Candidatus Nitrotoga arctica</name>
    <dbReference type="NCBI Taxonomy" id="453162"/>
    <lineage>
        <taxon>Bacteria</taxon>
        <taxon>Pseudomonadati</taxon>
        <taxon>Pseudomonadota</taxon>
        <taxon>Betaproteobacteria</taxon>
        <taxon>Nitrosomonadales</taxon>
        <taxon>Gallionellaceae</taxon>
        <taxon>Candidatus Nitrotoga</taxon>
    </lineage>
</organism>
<dbReference type="PROSITE" id="PS51733">
    <property type="entry name" value="BPL_LPL_CATALYTIC"/>
    <property type="match status" value="1"/>
</dbReference>
<name>A0ABM8YVQ7_9PROT</name>
<keyword evidence="6" id="KW-0804">Transcription</keyword>
<dbReference type="Gene3D" id="1.10.10.10">
    <property type="entry name" value="Winged helix-like DNA-binding domain superfamily/Winged helix DNA-binding domain"/>
    <property type="match status" value="1"/>
</dbReference>
<evidence type="ECO:0000259" key="7">
    <source>
        <dbReference type="PROSITE" id="PS51733"/>
    </source>
</evidence>
<keyword evidence="2 6" id="KW-0547">Nucleotide-binding</keyword>
<dbReference type="SUPFAM" id="SSF46785">
    <property type="entry name" value="Winged helix' DNA-binding domain"/>
    <property type="match status" value="1"/>
</dbReference>
<feature type="binding site" evidence="6">
    <location>
        <position position="129"/>
    </location>
    <ligand>
        <name>biotin</name>
        <dbReference type="ChEBI" id="CHEBI:57586"/>
    </ligand>
</feature>
<dbReference type="Proteomes" id="UP000839052">
    <property type="component" value="Chromosome"/>
</dbReference>
<dbReference type="InterPro" id="IPR036390">
    <property type="entry name" value="WH_DNA-bd_sf"/>
</dbReference>
<dbReference type="EC" id="6.3.4.15" evidence="6"/>
<evidence type="ECO:0000256" key="6">
    <source>
        <dbReference type="HAMAP-Rule" id="MF_00978"/>
    </source>
</evidence>
<feature type="binding site" evidence="6">
    <location>
        <begin position="133"/>
        <end position="135"/>
    </location>
    <ligand>
        <name>biotin</name>
        <dbReference type="ChEBI" id="CHEBI:57586"/>
    </ligand>
</feature>
<sequence length="344" mass="36747">MKAVRMGAPHPCTTMKPLTFALLRQLVDRKFHSGEMLAQRLGISRASVSNALHGVEDYGLALYSVPGRGYCLSNPPQWLDAALIVHHLGGQAGQYQIEIFDSLPSSNTLLLQRAAQGAPSGNVLAVELQSGGRGRLGRSWHSGLGNALTFSLLWRFELDLSALSGLSLAVGVALIRALHALGMVNARLKWPNDVLGSNDGKLAGILLEAQGDMLGPSAVVIGIGLNLSTPKHLLPQIDQPVSSLEDMVAGMPGINVPERNYLFAVILRELQAILYEFASNGFAALRAEWESHHALHNQTVRLLLPDGRTEIGIARGVTENGALILETVGGMQVFNAGEIGLRAS</sequence>
<evidence type="ECO:0000256" key="5">
    <source>
        <dbReference type="ARBA" id="ARBA00047846"/>
    </source>
</evidence>
<dbReference type="Pfam" id="PF08279">
    <property type="entry name" value="HTH_11"/>
    <property type="match status" value="1"/>
</dbReference>
<feature type="domain" description="BPL/LPL catalytic" evidence="7">
    <location>
        <begin position="93"/>
        <end position="278"/>
    </location>
</feature>
<dbReference type="InterPro" id="IPR004143">
    <property type="entry name" value="BPL_LPL_catalytic"/>
</dbReference>
<keyword evidence="9" id="KW-1185">Reference proteome</keyword>
<dbReference type="PANTHER" id="PTHR12835:SF5">
    <property type="entry name" value="BIOTIN--PROTEIN LIGASE"/>
    <property type="match status" value="1"/>
</dbReference>